<comment type="caution">
    <text evidence="1">The sequence shown here is derived from an EMBL/GenBank/DDBJ whole genome shotgun (WGS) entry which is preliminary data.</text>
</comment>
<accession>A0ABU8X846</accession>
<reference evidence="1 2" key="1">
    <citation type="submission" date="2024-03" db="EMBL/GenBank/DDBJ databases">
        <title>Novel species of the genus Variovorax.</title>
        <authorList>
            <person name="Liu Q."/>
            <person name="Xin Y.-H."/>
        </authorList>
    </citation>
    <scope>NUCLEOTIDE SEQUENCE [LARGE SCALE GENOMIC DNA]</scope>
    <source>
        <strain evidence="1 2">KACC 18901</strain>
    </source>
</reference>
<name>A0ABU8X846_9BURK</name>
<dbReference type="RefSeq" id="WP_340335877.1">
    <property type="nucleotide sequence ID" value="NZ_JBBKZS010000005.1"/>
</dbReference>
<evidence type="ECO:0000313" key="2">
    <source>
        <dbReference type="Proteomes" id="UP001367030"/>
    </source>
</evidence>
<keyword evidence="2" id="KW-1185">Reference proteome</keyword>
<sequence>MANTIVATKAKKPSHSMAEKSTYRAFEDPLIILVHAGDTCHSVGYWDEERIGAYQSDYGPTHLVIGRLAGDDQIQRAAARYGLNMADLRAFRNGITSAPTDIVARFLPQEGAVFEVIRSAGRCRLWKSTTEPHRLADGALCSGRVHYHITVDDEAVVVLMPDLDRHALPNFEHIARQQEANHG</sequence>
<protein>
    <submittedName>
        <fullName evidence="1">Uncharacterized protein</fullName>
    </submittedName>
</protein>
<proteinExistence type="predicted"/>
<evidence type="ECO:0000313" key="1">
    <source>
        <dbReference type="EMBL" id="MEJ8855801.1"/>
    </source>
</evidence>
<dbReference type="EMBL" id="JBBKZS010000005">
    <property type="protein sequence ID" value="MEJ8855801.1"/>
    <property type="molecule type" value="Genomic_DNA"/>
</dbReference>
<organism evidence="1 2">
    <name type="scientific">Variovorax robiniae</name>
    <dbReference type="NCBI Taxonomy" id="1836199"/>
    <lineage>
        <taxon>Bacteria</taxon>
        <taxon>Pseudomonadati</taxon>
        <taxon>Pseudomonadota</taxon>
        <taxon>Betaproteobacteria</taxon>
        <taxon>Burkholderiales</taxon>
        <taxon>Comamonadaceae</taxon>
        <taxon>Variovorax</taxon>
    </lineage>
</organism>
<gene>
    <name evidence="1" type="ORF">WKW79_14555</name>
</gene>
<dbReference type="Proteomes" id="UP001367030">
    <property type="component" value="Unassembled WGS sequence"/>
</dbReference>